<dbReference type="AlphaFoldDB" id="A0A9D4C9A7"/>
<evidence type="ECO:0000256" key="1">
    <source>
        <dbReference type="SAM" id="Coils"/>
    </source>
</evidence>
<feature type="coiled-coil region" evidence="1">
    <location>
        <begin position="81"/>
        <end position="126"/>
    </location>
</feature>
<dbReference type="OrthoDB" id="10674055at2759"/>
<organism evidence="3 4">
    <name type="scientific">Dreissena polymorpha</name>
    <name type="common">Zebra mussel</name>
    <name type="synonym">Mytilus polymorpha</name>
    <dbReference type="NCBI Taxonomy" id="45954"/>
    <lineage>
        <taxon>Eukaryota</taxon>
        <taxon>Metazoa</taxon>
        <taxon>Spiralia</taxon>
        <taxon>Lophotrochozoa</taxon>
        <taxon>Mollusca</taxon>
        <taxon>Bivalvia</taxon>
        <taxon>Autobranchia</taxon>
        <taxon>Heteroconchia</taxon>
        <taxon>Euheterodonta</taxon>
        <taxon>Imparidentia</taxon>
        <taxon>Neoheterodontei</taxon>
        <taxon>Myida</taxon>
        <taxon>Dreissenoidea</taxon>
        <taxon>Dreissenidae</taxon>
        <taxon>Dreissena</taxon>
    </lineage>
</organism>
<protein>
    <submittedName>
        <fullName evidence="3">Uncharacterized protein</fullName>
    </submittedName>
</protein>
<evidence type="ECO:0000313" key="4">
    <source>
        <dbReference type="Proteomes" id="UP000828390"/>
    </source>
</evidence>
<comment type="caution">
    <text evidence="3">The sequence shown here is derived from an EMBL/GenBank/DDBJ whole genome shotgun (WGS) entry which is preliminary data.</text>
</comment>
<dbReference type="EMBL" id="JAIWYP010000013">
    <property type="protein sequence ID" value="KAH3719338.1"/>
    <property type="molecule type" value="Genomic_DNA"/>
</dbReference>
<evidence type="ECO:0000256" key="2">
    <source>
        <dbReference type="SAM" id="MobiDB-lite"/>
    </source>
</evidence>
<feature type="compositionally biased region" description="Basic and acidic residues" evidence="2">
    <location>
        <begin position="258"/>
        <end position="268"/>
    </location>
</feature>
<name>A0A9D4C9A7_DREPO</name>
<keyword evidence="1" id="KW-0175">Coiled coil</keyword>
<sequence>MLSGCYHDVFELLTQPNDVQWNAQWRRVALRTQSCSIAVSCISRIYISVLEGLDPLEEDDPYRPVTEAEAEALQAHLTQTLNSLKEHIDATEARKNQFMEQREQARASVQEMRRRLDRMLDDLERRTVAELEMKRDNMHNVLAEESMTIDQQAEKLRNLVDKYDGGNSVSDPDTATKEFTDAEKETNELLERLQGRPMEQLAFVPDTGILDTLRSFERLMTARVTRPGPDGEPVEVDPEELLRELSNDVTETQEELSEDGHAIEGDKN</sequence>
<keyword evidence="4" id="KW-1185">Reference proteome</keyword>
<feature type="region of interest" description="Disordered" evidence="2">
    <location>
        <begin position="245"/>
        <end position="268"/>
    </location>
</feature>
<dbReference type="Proteomes" id="UP000828390">
    <property type="component" value="Unassembled WGS sequence"/>
</dbReference>
<evidence type="ECO:0000313" key="3">
    <source>
        <dbReference type="EMBL" id="KAH3719338.1"/>
    </source>
</evidence>
<accession>A0A9D4C9A7</accession>
<gene>
    <name evidence="3" type="ORF">DPMN_062170</name>
</gene>
<proteinExistence type="predicted"/>
<reference evidence="3" key="1">
    <citation type="journal article" date="2019" name="bioRxiv">
        <title>The Genome of the Zebra Mussel, Dreissena polymorpha: A Resource for Invasive Species Research.</title>
        <authorList>
            <person name="McCartney M.A."/>
            <person name="Auch B."/>
            <person name="Kono T."/>
            <person name="Mallez S."/>
            <person name="Zhang Y."/>
            <person name="Obille A."/>
            <person name="Becker A."/>
            <person name="Abrahante J.E."/>
            <person name="Garbe J."/>
            <person name="Badalamenti J.P."/>
            <person name="Herman A."/>
            <person name="Mangelson H."/>
            <person name="Liachko I."/>
            <person name="Sullivan S."/>
            <person name="Sone E.D."/>
            <person name="Koren S."/>
            <person name="Silverstein K.A.T."/>
            <person name="Beckman K.B."/>
            <person name="Gohl D.M."/>
        </authorList>
    </citation>
    <scope>NUCLEOTIDE SEQUENCE</scope>
    <source>
        <strain evidence="3">Duluth1</strain>
        <tissue evidence="3">Whole animal</tissue>
    </source>
</reference>
<reference evidence="3" key="2">
    <citation type="submission" date="2020-11" db="EMBL/GenBank/DDBJ databases">
        <authorList>
            <person name="McCartney M.A."/>
            <person name="Auch B."/>
            <person name="Kono T."/>
            <person name="Mallez S."/>
            <person name="Becker A."/>
            <person name="Gohl D.M."/>
            <person name="Silverstein K.A.T."/>
            <person name="Koren S."/>
            <person name="Bechman K.B."/>
            <person name="Herman A."/>
            <person name="Abrahante J.E."/>
            <person name="Garbe J."/>
        </authorList>
    </citation>
    <scope>NUCLEOTIDE SEQUENCE</scope>
    <source>
        <strain evidence="3">Duluth1</strain>
        <tissue evidence="3">Whole animal</tissue>
    </source>
</reference>